<evidence type="ECO:0000313" key="4">
    <source>
        <dbReference type="Proteomes" id="UP000222824"/>
    </source>
</evidence>
<sequence length="303" mass="35754">MTELKDMSDTDKVKELYEEMNRVDQKVDGPITQRDMKEHSKHSLYHYRKYFGSWNDAKKKLGFEIDTHQNISEEDLINELHRLKGEVDGIITPEDMTEKGKYASNTYKRTFGTWQKAKRKANLQTLKVDKQDLLDELERLAEEKQKSPNIKDMKEDGKYSIASYRKYFGTWNKAKEKVDLETKSVAPGKDHYEWSGGNEWYYGPSSYVEKQKAKVRKRDNDKCRVCGFSHEDRNNDVHHIKPKSKFGDLSKPENYEPLNDTENMITLCYHCHKKYEGRFQDTDPDGFERLAKSLENNNRRKAL</sequence>
<dbReference type="GO" id="GO:0003676">
    <property type="term" value="F:nucleic acid binding"/>
    <property type="evidence" value="ECO:0007669"/>
    <property type="project" value="InterPro"/>
</dbReference>
<gene>
    <name evidence="3" type="ORF">DJ69_13475</name>
</gene>
<dbReference type="OrthoDB" id="11472at2157"/>
<dbReference type="GO" id="GO:0008270">
    <property type="term" value="F:zinc ion binding"/>
    <property type="evidence" value="ECO:0007669"/>
    <property type="project" value="InterPro"/>
</dbReference>
<dbReference type="SMART" id="SM00507">
    <property type="entry name" value="HNHc"/>
    <property type="match status" value="1"/>
</dbReference>
<keyword evidence="1" id="KW-0175">Coiled coil</keyword>
<evidence type="ECO:0000256" key="1">
    <source>
        <dbReference type="SAM" id="Coils"/>
    </source>
</evidence>
<dbReference type="CDD" id="cd00085">
    <property type="entry name" value="HNHc"/>
    <property type="match status" value="1"/>
</dbReference>
<evidence type="ECO:0000313" key="3">
    <source>
        <dbReference type="EMBL" id="PHQ38092.1"/>
    </source>
</evidence>
<dbReference type="InterPro" id="IPR003615">
    <property type="entry name" value="HNH_nuc"/>
</dbReference>
<comment type="caution">
    <text evidence="3">The sequence shown here is derived from an EMBL/GenBank/DDBJ whole genome shotgun (WGS) entry which is preliminary data.</text>
</comment>
<feature type="coiled-coil region" evidence="1">
    <location>
        <begin position="120"/>
        <end position="147"/>
    </location>
</feature>
<dbReference type="GO" id="GO:0004519">
    <property type="term" value="F:endonuclease activity"/>
    <property type="evidence" value="ECO:0007669"/>
    <property type="project" value="InterPro"/>
</dbReference>
<dbReference type="Gene3D" id="1.10.30.50">
    <property type="match status" value="1"/>
</dbReference>
<dbReference type="AlphaFoldDB" id="A0A2G1WGI3"/>
<organism evidence="3 4">
    <name type="scientific">Halorubrum persicum</name>
    <dbReference type="NCBI Taxonomy" id="1383844"/>
    <lineage>
        <taxon>Archaea</taxon>
        <taxon>Methanobacteriati</taxon>
        <taxon>Methanobacteriota</taxon>
        <taxon>Stenosarchaea group</taxon>
        <taxon>Halobacteria</taxon>
        <taxon>Halobacteriales</taxon>
        <taxon>Haloferacaceae</taxon>
        <taxon>Halorubrum</taxon>
    </lineage>
</organism>
<protein>
    <recommendedName>
        <fullName evidence="2">HNH nuclease domain-containing protein</fullName>
    </recommendedName>
</protein>
<accession>A0A2G1WGI3</accession>
<dbReference type="InterPro" id="IPR002711">
    <property type="entry name" value="HNH"/>
</dbReference>
<dbReference type="RefSeq" id="WP_099256100.1">
    <property type="nucleotide sequence ID" value="NZ_NHOA01000121.1"/>
</dbReference>
<evidence type="ECO:0000259" key="2">
    <source>
        <dbReference type="SMART" id="SM00507"/>
    </source>
</evidence>
<reference evidence="3 4" key="1">
    <citation type="journal article" date="2014" name="Front. Microbiol.">
        <title>Population and genomic analysis of the genus Halorubrum.</title>
        <authorList>
            <person name="Fullmer M.S."/>
            <person name="Soucy S.M."/>
            <person name="Swithers K.S."/>
            <person name="Makkay A.M."/>
            <person name="Wheeler R."/>
            <person name="Ventosa A."/>
            <person name="Gogarten J.P."/>
            <person name="Papke R.T."/>
        </authorList>
    </citation>
    <scope>NUCLEOTIDE SEQUENCE [LARGE SCALE GENOMIC DNA]</scope>
    <source>
        <strain evidence="3 4">C49</strain>
    </source>
</reference>
<dbReference type="Pfam" id="PF01844">
    <property type="entry name" value="HNH"/>
    <property type="match status" value="1"/>
</dbReference>
<dbReference type="InterPro" id="IPR041025">
    <property type="entry name" value="HNH_repeat"/>
</dbReference>
<name>A0A2G1WGI3_9EURY</name>
<keyword evidence="4" id="KW-1185">Reference proteome</keyword>
<proteinExistence type="predicted"/>
<dbReference type="Pfam" id="PF18780">
    <property type="entry name" value="HNH_repeat"/>
    <property type="match status" value="3"/>
</dbReference>
<feature type="domain" description="HNH nuclease" evidence="2">
    <location>
        <begin position="210"/>
        <end position="273"/>
    </location>
</feature>
<dbReference type="EMBL" id="NHOA01000121">
    <property type="protein sequence ID" value="PHQ38092.1"/>
    <property type="molecule type" value="Genomic_DNA"/>
</dbReference>
<dbReference type="Proteomes" id="UP000222824">
    <property type="component" value="Unassembled WGS sequence"/>
</dbReference>